<dbReference type="PANTHER" id="PTHR31423">
    <property type="entry name" value="YBAK DOMAIN-CONTAINING PROTEIN"/>
    <property type="match status" value="1"/>
</dbReference>
<keyword evidence="5" id="KW-1185">Reference proteome</keyword>
<dbReference type="GO" id="GO:0004812">
    <property type="term" value="F:aminoacyl-tRNA ligase activity"/>
    <property type="evidence" value="ECO:0007669"/>
    <property type="project" value="UniProtKB-KW"/>
</dbReference>
<gene>
    <name evidence="4" type="ORF">FC78_GL000969</name>
</gene>
<dbReference type="GO" id="GO:0006412">
    <property type="term" value="P:translation"/>
    <property type="evidence" value="ECO:0007669"/>
    <property type="project" value="UniProtKB-KW"/>
</dbReference>
<dbReference type="Pfam" id="PF04073">
    <property type="entry name" value="tRNA_edit"/>
    <property type="match status" value="1"/>
</dbReference>
<dbReference type="OrthoDB" id="9798587at2"/>
<comment type="caution">
    <text evidence="4">The sequence shown here is derived from an EMBL/GenBank/DDBJ whole genome shotgun (WGS) entry which is preliminary data.</text>
</comment>
<evidence type="ECO:0000259" key="3">
    <source>
        <dbReference type="Pfam" id="PF04073"/>
    </source>
</evidence>
<dbReference type="Gene3D" id="3.90.960.10">
    <property type="entry name" value="YbaK/aminoacyl-tRNA synthetase-associated domain"/>
    <property type="match status" value="1"/>
</dbReference>
<reference evidence="4 5" key="1">
    <citation type="journal article" date="2015" name="Genome Announc.">
        <title>Expanding the biotechnology potential of lactobacilli through comparative genomics of 213 strains and associated genera.</title>
        <authorList>
            <person name="Sun Z."/>
            <person name="Harris H.M."/>
            <person name="McCann A."/>
            <person name="Guo C."/>
            <person name="Argimon S."/>
            <person name="Zhang W."/>
            <person name="Yang X."/>
            <person name="Jeffery I.B."/>
            <person name="Cooney J.C."/>
            <person name="Kagawa T.F."/>
            <person name="Liu W."/>
            <person name="Song Y."/>
            <person name="Salvetti E."/>
            <person name="Wrobel A."/>
            <person name="Rasinkangas P."/>
            <person name="Parkhill J."/>
            <person name="Rea M.C."/>
            <person name="O'Sullivan O."/>
            <person name="Ritari J."/>
            <person name="Douillard F.P."/>
            <person name="Paul Ross R."/>
            <person name="Yang R."/>
            <person name="Briner A.E."/>
            <person name="Felis G.E."/>
            <person name="de Vos W.M."/>
            <person name="Barrangou R."/>
            <person name="Klaenhammer T.R."/>
            <person name="Caufield P.W."/>
            <person name="Cui Y."/>
            <person name="Zhang H."/>
            <person name="O'Toole P.W."/>
        </authorList>
    </citation>
    <scope>NUCLEOTIDE SEQUENCE [LARGE SCALE GENOMIC DNA]</scope>
    <source>
        <strain evidence="4 5">DSM 19674</strain>
    </source>
</reference>
<dbReference type="InterPro" id="IPR007214">
    <property type="entry name" value="YbaK/aa-tRNA-synth-assoc-dom"/>
</dbReference>
<dbReference type="PANTHER" id="PTHR31423:SF3">
    <property type="entry name" value="PROLYL-TRNA SYNTHETASE ASSOCIATED DOMAIN-CONTAINING PROTEIN 1-RELATED"/>
    <property type="match status" value="1"/>
</dbReference>
<evidence type="ECO:0000256" key="1">
    <source>
        <dbReference type="ARBA" id="ARBA00010201"/>
    </source>
</evidence>
<keyword evidence="4" id="KW-0030">Aminoacyl-tRNA synthetase</keyword>
<organism evidence="4 5">
    <name type="scientific">Companilactobacillus bobalius DSM 19674</name>
    <dbReference type="NCBI Taxonomy" id="1423788"/>
    <lineage>
        <taxon>Bacteria</taxon>
        <taxon>Bacillati</taxon>
        <taxon>Bacillota</taxon>
        <taxon>Bacilli</taxon>
        <taxon>Lactobacillales</taxon>
        <taxon>Lactobacillaceae</taxon>
        <taxon>Companilactobacillus</taxon>
        <taxon>Companilactobacillus bobalius</taxon>
    </lineage>
</organism>
<sequence length="162" mass="18883">MNDYSQIKTELDRLNIQFQLIEHPAVFTAEEADKYVANIPCMRTKSLFLTDKKKTSYYLVFVRDDQRLDMKKFAQIVDKKHLKFASDQSLLEKLRIKSGSVSIFSLLNNETKDVQVYFEKSVVSGLPLTFHPNDNTKTMLLKPEDLFKFLKSIGFSYQIVEL</sequence>
<protein>
    <submittedName>
        <fullName evidence="4">YbaK prolyl-tRNA synthetase associated domain-containing protein</fullName>
    </submittedName>
</protein>
<comment type="similarity">
    <text evidence="1">Belongs to the PRORSD1 family.</text>
</comment>
<proteinExistence type="inferred from homology"/>
<feature type="domain" description="YbaK/aminoacyl-tRNA synthetase-associated" evidence="3">
    <location>
        <begin position="23"/>
        <end position="149"/>
    </location>
</feature>
<name>A0A0R1KK98_9LACO</name>
<dbReference type="Proteomes" id="UP000051515">
    <property type="component" value="Unassembled WGS sequence"/>
</dbReference>
<dbReference type="PATRIC" id="fig|1423788.3.peg.996"/>
<keyword evidence="4" id="KW-0436">Ligase</keyword>
<dbReference type="RefSeq" id="WP_056950931.1">
    <property type="nucleotide sequence ID" value="NZ_AZDY01000029.1"/>
</dbReference>
<dbReference type="AlphaFoldDB" id="A0A0R1KK98"/>
<dbReference type="FunFam" id="3.90.960.10:FF:000005">
    <property type="entry name" value="Putative prolyl-tRNA synthetase"/>
    <property type="match status" value="1"/>
</dbReference>
<evidence type="ECO:0000313" key="5">
    <source>
        <dbReference type="Proteomes" id="UP000051515"/>
    </source>
</evidence>
<keyword evidence="2" id="KW-0648">Protein biosynthesis</keyword>
<evidence type="ECO:0000313" key="4">
    <source>
        <dbReference type="EMBL" id="KRK83965.1"/>
    </source>
</evidence>
<dbReference type="InterPro" id="IPR036754">
    <property type="entry name" value="YbaK/aa-tRNA-synt-asso_dom_sf"/>
</dbReference>
<dbReference type="SUPFAM" id="SSF55826">
    <property type="entry name" value="YbaK/ProRS associated domain"/>
    <property type="match status" value="1"/>
</dbReference>
<accession>A0A0R1KK98</accession>
<dbReference type="EMBL" id="AZDY01000029">
    <property type="protein sequence ID" value="KRK83965.1"/>
    <property type="molecule type" value="Genomic_DNA"/>
</dbReference>
<dbReference type="STRING" id="1423788.FC78_GL000969"/>
<dbReference type="CDD" id="cd04335">
    <property type="entry name" value="PrdX_deacylase"/>
    <property type="match status" value="1"/>
</dbReference>
<evidence type="ECO:0000256" key="2">
    <source>
        <dbReference type="ARBA" id="ARBA00022917"/>
    </source>
</evidence>
<dbReference type="InterPro" id="IPR040285">
    <property type="entry name" value="ProX/PRXD1"/>
</dbReference>
<dbReference type="GO" id="GO:0002161">
    <property type="term" value="F:aminoacyl-tRNA deacylase activity"/>
    <property type="evidence" value="ECO:0007669"/>
    <property type="project" value="InterPro"/>
</dbReference>